<accession>A0A9N9DVR9</accession>
<dbReference type="Proteomes" id="UP000789570">
    <property type="component" value="Unassembled WGS sequence"/>
</dbReference>
<gene>
    <name evidence="2" type="ORF">FCALED_LOCUS10997</name>
</gene>
<feature type="compositionally biased region" description="Basic and acidic residues" evidence="1">
    <location>
        <begin position="185"/>
        <end position="201"/>
    </location>
</feature>
<proteinExistence type="predicted"/>
<evidence type="ECO:0000313" key="2">
    <source>
        <dbReference type="EMBL" id="CAG8649622.1"/>
    </source>
</evidence>
<organism evidence="2 3">
    <name type="scientific">Funneliformis caledonium</name>
    <dbReference type="NCBI Taxonomy" id="1117310"/>
    <lineage>
        <taxon>Eukaryota</taxon>
        <taxon>Fungi</taxon>
        <taxon>Fungi incertae sedis</taxon>
        <taxon>Mucoromycota</taxon>
        <taxon>Glomeromycotina</taxon>
        <taxon>Glomeromycetes</taxon>
        <taxon>Glomerales</taxon>
        <taxon>Glomeraceae</taxon>
        <taxon>Funneliformis</taxon>
    </lineage>
</organism>
<evidence type="ECO:0000313" key="3">
    <source>
        <dbReference type="Proteomes" id="UP000789570"/>
    </source>
</evidence>
<dbReference type="AlphaFoldDB" id="A0A9N9DVR9"/>
<comment type="caution">
    <text evidence="2">The sequence shown here is derived from an EMBL/GenBank/DDBJ whole genome shotgun (WGS) entry which is preliminary data.</text>
</comment>
<sequence>MDQEKLFNKFSRELEKMTEIKKDYFVNNRSFNVTINMDDELHRRKVINEIVESIQNKEEKNLYIKYQQCFRFYNLMCQYKQKYEEEGCKKVTRRVMDDIELSHSYQVIKKSLRIHHFFNCPKLIGINDAYKQCQISTREFYLLNDSKWMTFSKIYGFDEQYLDDYFYWKVKRRNVVVQENEEESDKTISDIDETSKTHDVKNNASKQQHN</sequence>
<dbReference type="OrthoDB" id="2375214at2759"/>
<reference evidence="2" key="1">
    <citation type="submission" date="2021-06" db="EMBL/GenBank/DDBJ databases">
        <authorList>
            <person name="Kallberg Y."/>
            <person name="Tangrot J."/>
            <person name="Rosling A."/>
        </authorList>
    </citation>
    <scope>NUCLEOTIDE SEQUENCE</scope>
    <source>
        <strain evidence="2">UK204</strain>
    </source>
</reference>
<evidence type="ECO:0000256" key="1">
    <source>
        <dbReference type="SAM" id="MobiDB-lite"/>
    </source>
</evidence>
<keyword evidence="3" id="KW-1185">Reference proteome</keyword>
<dbReference type="EMBL" id="CAJVPQ010004347">
    <property type="protein sequence ID" value="CAG8649622.1"/>
    <property type="molecule type" value="Genomic_DNA"/>
</dbReference>
<protein>
    <submittedName>
        <fullName evidence="2">13096_t:CDS:1</fullName>
    </submittedName>
</protein>
<feature type="region of interest" description="Disordered" evidence="1">
    <location>
        <begin position="181"/>
        <end position="210"/>
    </location>
</feature>
<name>A0A9N9DVR9_9GLOM</name>